<dbReference type="EMBL" id="AFJL02000013">
    <property type="protein sequence ID" value="EMY06864.1"/>
    <property type="molecule type" value="Genomic_DNA"/>
</dbReference>
<dbReference type="Proteomes" id="UP000012329">
    <property type="component" value="Unassembled WGS sequence"/>
</dbReference>
<name>A0A829D539_LEPIR</name>
<dbReference type="AlphaFoldDB" id="A0A829D539"/>
<accession>A0A829D539</accession>
<comment type="caution">
    <text evidence="1">The sequence shown here is derived from an EMBL/GenBank/DDBJ whole genome shotgun (WGS) entry which is preliminary data.</text>
</comment>
<gene>
    <name evidence="1" type="ORF">LEP1GSC029_3519</name>
</gene>
<evidence type="ECO:0000313" key="2">
    <source>
        <dbReference type="Proteomes" id="UP000012329"/>
    </source>
</evidence>
<protein>
    <submittedName>
        <fullName evidence="1">Uncharacterized protein</fullName>
    </submittedName>
</protein>
<organism evidence="1 2">
    <name type="scientific">Leptospira interrogans str. 2002000626</name>
    <dbReference type="NCBI Taxonomy" id="996803"/>
    <lineage>
        <taxon>Bacteria</taxon>
        <taxon>Pseudomonadati</taxon>
        <taxon>Spirochaetota</taxon>
        <taxon>Spirochaetia</taxon>
        <taxon>Leptospirales</taxon>
        <taxon>Leptospiraceae</taxon>
        <taxon>Leptospira</taxon>
    </lineage>
</organism>
<proteinExistence type="predicted"/>
<sequence>MVYQTYNLELLEKYNFVFSRFLSYKDRFLNLYSRFYFLPNRLFNFFEKDFCLKESLSICGWGPI</sequence>
<evidence type="ECO:0000313" key="1">
    <source>
        <dbReference type="EMBL" id="EMY06864.1"/>
    </source>
</evidence>
<reference evidence="1 2" key="1">
    <citation type="submission" date="2013-02" db="EMBL/GenBank/DDBJ databases">
        <authorList>
            <person name="Harkins D.M."/>
            <person name="Durkin A.S."/>
            <person name="Brinkac L.M."/>
            <person name="Haft D.H."/>
            <person name="Selengut J.D."/>
            <person name="Sanka R."/>
            <person name="DePew J."/>
            <person name="Purushe J."/>
            <person name="Whelen A.C."/>
            <person name="Vinetz J.M."/>
            <person name="Sutton G.G."/>
            <person name="Nierman W.C."/>
            <person name="Fouts D.E."/>
        </authorList>
    </citation>
    <scope>NUCLEOTIDE SEQUENCE [LARGE SCALE GENOMIC DNA]</scope>
    <source>
        <strain evidence="1 2">2002000626</strain>
    </source>
</reference>